<dbReference type="CDD" id="cd04301">
    <property type="entry name" value="NAT_SF"/>
    <property type="match status" value="1"/>
</dbReference>
<sequence>MDQPYHTTLSIRDADLPRDEAIVRELFREYAATLGFELCFQDFAAELANLPGKYAAPRGRILLAWDGAHAIGCVALRPVDNECAEMKRLFVRPGYRERRLGRALAERICEEARMAGYRTICLDTLGTMTTAVKLYTELGFTPIPPYIYNPLPGALFLGRSLRVS</sequence>
<dbReference type="InterPro" id="IPR052777">
    <property type="entry name" value="Acetyltransferase_Enz"/>
</dbReference>
<gene>
    <name evidence="2" type="ORF">IP91_04253</name>
</gene>
<dbReference type="PANTHER" id="PTHR43305:SF1">
    <property type="entry name" value="FAMILY N-ACETYLTRANSFERASE, PUTATIVE (AFU_ORTHOLOGUE AFUA_2G01380)-RELATED"/>
    <property type="match status" value="1"/>
</dbReference>
<evidence type="ECO:0000313" key="3">
    <source>
        <dbReference type="Proteomes" id="UP000318431"/>
    </source>
</evidence>
<dbReference type="PROSITE" id="PS51186">
    <property type="entry name" value="GNAT"/>
    <property type="match status" value="1"/>
</dbReference>
<dbReference type="PANTHER" id="PTHR43305">
    <property type="entry name" value="FAMILY N-ACETYLTRANSFERASE, PUTATIVE (AFU_ORTHOLOGUE AFUA_2G01380)-RELATED"/>
    <property type="match status" value="1"/>
</dbReference>
<accession>A0A562R0N9</accession>
<dbReference type="Proteomes" id="UP000318431">
    <property type="component" value="Unassembled WGS sequence"/>
</dbReference>
<reference evidence="2 3" key="1">
    <citation type="journal article" date="2015" name="Stand. Genomic Sci.">
        <title>Genomic Encyclopedia of Bacterial and Archaeal Type Strains, Phase III: the genomes of soil and plant-associated and newly described type strains.</title>
        <authorList>
            <person name="Whitman W.B."/>
            <person name="Woyke T."/>
            <person name="Klenk H.P."/>
            <person name="Zhou Y."/>
            <person name="Lilburn T.G."/>
            <person name="Beck B.J."/>
            <person name="De Vos P."/>
            <person name="Vandamme P."/>
            <person name="Eisen J.A."/>
            <person name="Garrity G."/>
            <person name="Hugenholtz P."/>
            <person name="Kyrpides N.C."/>
        </authorList>
    </citation>
    <scope>NUCLEOTIDE SEQUENCE [LARGE SCALE GENOMIC DNA]</scope>
    <source>
        <strain evidence="2 3">CGMCC 1.10822</strain>
    </source>
</reference>
<evidence type="ECO:0000259" key="1">
    <source>
        <dbReference type="PROSITE" id="PS51186"/>
    </source>
</evidence>
<evidence type="ECO:0000313" key="2">
    <source>
        <dbReference type="EMBL" id="TWI62144.1"/>
    </source>
</evidence>
<name>A0A562R0N9_9BURK</name>
<dbReference type="InterPro" id="IPR000182">
    <property type="entry name" value="GNAT_dom"/>
</dbReference>
<keyword evidence="2" id="KW-0808">Transferase</keyword>
<dbReference type="InterPro" id="IPR016181">
    <property type="entry name" value="Acyl_CoA_acyltransferase"/>
</dbReference>
<dbReference type="OrthoDB" id="70840at2"/>
<proteinExistence type="predicted"/>
<protein>
    <submittedName>
        <fullName evidence="2">Acetyltransferase (GNAT) family protein</fullName>
    </submittedName>
</protein>
<dbReference type="EMBL" id="VLLB01000009">
    <property type="protein sequence ID" value="TWI62144.1"/>
    <property type="molecule type" value="Genomic_DNA"/>
</dbReference>
<dbReference type="Pfam" id="PF00583">
    <property type="entry name" value="Acetyltransf_1"/>
    <property type="match status" value="1"/>
</dbReference>
<organism evidence="2 3">
    <name type="scientific">Pseudoduganella lurida</name>
    <dbReference type="NCBI Taxonomy" id="1036180"/>
    <lineage>
        <taxon>Bacteria</taxon>
        <taxon>Pseudomonadati</taxon>
        <taxon>Pseudomonadota</taxon>
        <taxon>Betaproteobacteria</taxon>
        <taxon>Burkholderiales</taxon>
        <taxon>Oxalobacteraceae</taxon>
        <taxon>Telluria group</taxon>
        <taxon>Pseudoduganella</taxon>
    </lineage>
</organism>
<feature type="domain" description="N-acetyltransferase" evidence="1">
    <location>
        <begin position="9"/>
        <end position="162"/>
    </location>
</feature>
<keyword evidence="3" id="KW-1185">Reference proteome</keyword>
<dbReference type="GO" id="GO:0016747">
    <property type="term" value="F:acyltransferase activity, transferring groups other than amino-acyl groups"/>
    <property type="evidence" value="ECO:0007669"/>
    <property type="project" value="InterPro"/>
</dbReference>
<comment type="caution">
    <text evidence="2">The sequence shown here is derived from an EMBL/GenBank/DDBJ whole genome shotgun (WGS) entry which is preliminary data.</text>
</comment>
<dbReference type="RefSeq" id="WP_145651724.1">
    <property type="nucleotide sequence ID" value="NZ_VLLB01000009.1"/>
</dbReference>
<dbReference type="Gene3D" id="3.40.630.30">
    <property type="match status" value="1"/>
</dbReference>
<dbReference type="SUPFAM" id="SSF55729">
    <property type="entry name" value="Acyl-CoA N-acyltransferases (Nat)"/>
    <property type="match status" value="1"/>
</dbReference>
<dbReference type="AlphaFoldDB" id="A0A562R0N9"/>